<evidence type="ECO:0000256" key="5">
    <source>
        <dbReference type="SAM" id="MobiDB-lite"/>
    </source>
</evidence>
<dbReference type="PANTHER" id="PTHR30249:SF0">
    <property type="entry name" value="PLASTIDAL GLYCOLATE_GLYCERATE TRANSLOCATOR 1, CHLOROPLASTIC"/>
    <property type="match status" value="1"/>
</dbReference>
<feature type="transmembrane region" description="Helical" evidence="6">
    <location>
        <begin position="419"/>
        <end position="444"/>
    </location>
</feature>
<dbReference type="Pfam" id="PF04172">
    <property type="entry name" value="LrgB"/>
    <property type="match status" value="1"/>
</dbReference>
<dbReference type="EMBL" id="MAVT02000609">
    <property type="protein sequence ID" value="POS74554.1"/>
    <property type="molecule type" value="Genomic_DNA"/>
</dbReference>
<feature type="transmembrane region" description="Helical" evidence="6">
    <location>
        <begin position="275"/>
        <end position="293"/>
    </location>
</feature>
<organism evidence="7 8">
    <name type="scientific">Diaporthe helianthi</name>
    <dbReference type="NCBI Taxonomy" id="158607"/>
    <lineage>
        <taxon>Eukaryota</taxon>
        <taxon>Fungi</taxon>
        <taxon>Dikarya</taxon>
        <taxon>Ascomycota</taxon>
        <taxon>Pezizomycotina</taxon>
        <taxon>Sordariomycetes</taxon>
        <taxon>Sordariomycetidae</taxon>
        <taxon>Diaporthales</taxon>
        <taxon>Diaporthaceae</taxon>
        <taxon>Diaporthe</taxon>
    </lineage>
</organism>
<feature type="transmembrane region" description="Helical" evidence="6">
    <location>
        <begin position="474"/>
        <end position="497"/>
    </location>
</feature>
<dbReference type="AlphaFoldDB" id="A0A2P5HWD5"/>
<feature type="transmembrane region" description="Helical" evidence="6">
    <location>
        <begin position="41"/>
        <end position="62"/>
    </location>
</feature>
<evidence type="ECO:0000256" key="3">
    <source>
        <dbReference type="ARBA" id="ARBA00022989"/>
    </source>
</evidence>
<dbReference type="OrthoDB" id="2502820at2759"/>
<proteinExistence type="predicted"/>
<feature type="transmembrane region" description="Helical" evidence="6">
    <location>
        <begin position="138"/>
        <end position="157"/>
    </location>
</feature>
<gene>
    <name evidence="7" type="ORF">DHEL01_v207046</name>
</gene>
<keyword evidence="2 6" id="KW-0812">Transmembrane</keyword>
<evidence type="ECO:0000313" key="7">
    <source>
        <dbReference type="EMBL" id="POS74554.1"/>
    </source>
</evidence>
<evidence type="ECO:0000256" key="6">
    <source>
        <dbReference type="SAM" id="Phobius"/>
    </source>
</evidence>
<dbReference type="Proteomes" id="UP000094444">
    <property type="component" value="Unassembled WGS sequence"/>
</dbReference>
<evidence type="ECO:0000256" key="4">
    <source>
        <dbReference type="ARBA" id="ARBA00023136"/>
    </source>
</evidence>
<evidence type="ECO:0000313" key="8">
    <source>
        <dbReference type="Proteomes" id="UP000094444"/>
    </source>
</evidence>
<evidence type="ECO:0008006" key="9">
    <source>
        <dbReference type="Google" id="ProtNLM"/>
    </source>
</evidence>
<name>A0A2P5HWD5_DIAHE</name>
<dbReference type="InterPro" id="IPR007300">
    <property type="entry name" value="CidB/LrgB"/>
</dbReference>
<evidence type="ECO:0000256" key="1">
    <source>
        <dbReference type="ARBA" id="ARBA00004141"/>
    </source>
</evidence>
<feature type="compositionally biased region" description="Pro residues" evidence="5">
    <location>
        <begin position="251"/>
        <end position="260"/>
    </location>
</feature>
<evidence type="ECO:0000256" key="2">
    <source>
        <dbReference type="ARBA" id="ARBA00022692"/>
    </source>
</evidence>
<keyword evidence="4 6" id="KW-0472">Membrane</keyword>
<dbReference type="GO" id="GO:0016020">
    <property type="term" value="C:membrane"/>
    <property type="evidence" value="ECO:0007669"/>
    <property type="project" value="UniProtKB-SubCell"/>
</dbReference>
<reference evidence="7" key="1">
    <citation type="submission" date="2017-09" db="EMBL/GenBank/DDBJ databases">
        <title>Polyketide synthases of a Diaporthe helianthi virulent isolate.</title>
        <authorList>
            <person name="Baroncelli R."/>
        </authorList>
    </citation>
    <scope>NUCLEOTIDE SEQUENCE [LARGE SCALE GENOMIC DNA]</scope>
    <source>
        <strain evidence="7">7/96</strain>
    </source>
</reference>
<accession>A0A2P5HWD5</accession>
<sequence length="563" mass="60042">MAGSFNLFSKDVAGLLDTAGDALTATKLALWNSREETLQSWVLVPSGILVILVACFGVDTLFKHVSVLFPASVACMLLLFAGLWLSELVIGANRTRRAVAVIDVPAGWSLRWISILFTPTFVTLPLSPSIGAAEVGKIIAVFAVGFVVMFVGTAYMTRGLQLVTGSHKKAQATRAEELGPQEDEVDLGRTPPPEVDPSMSTGVSAQASAIALDDLTLPDRSHEPNHLQPVTEHGPRDNIPPTLPELSGSPPSLPPQAPPAPPRARLWAAIIQRHLDTITYVTFLLLIGLPIYYTTGYAMPLQLIFTVLMYFAALSLPPSWKQFLHPVIVSSLLTVLGIWVFGLIHHGHHQQNLTPVLQQYTTGNKYLQLWQVQQQQQHTTTPPGAGDILSTILDASIVSLALPMYQYRRELVSHFPAIVAPNLVLSVASLYAYPSICVAIGISATRSLSFASRSLTLALAIPATANLGGDERTVAAVAIMSGVVGALVGGRVLGWLGIPEDDYVTRGVTLGANSSAVATALLLRTDPRAAALSSLSMSLFGTITVLFTSIPPIADAVRSLVGL</sequence>
<keyword evidence="3 6" id="KW-1133">Transmembrane helix</keyword>
<feature type="region of interest" description="Disordered" evidence="5">
    <location>
        <begin position="171"/>
        <end position="201"/>
    </location>
</feature>
<comment type="subcellular location">
    <subcellularLocation>
        <location evidence="1">Membrane</location>
        <topology evidence="1">Multi-pass membrane protein</topology>
    </subcellularLocation>
</comment>
<feature type="transmembrane region" description="Helical" evidence="6">
    <location>
        <begin position="535"/>
        <end position="554"/>
    </location>
</feature>
<feature type="region of interest" description="Disordered" evidence="5">
    <location>
        <begin position="221"/>
        <end position="260"/>
    </location>
</feature>
<dbReference type="PANTHER" id="PTHR30249">
    <property type="entry name" value="PUTATIVE SEROTONIN TRANSPORTER"/>
    <property type="match status" value="1"/>
</dbReference>
<protein>
    <recommendedName>
        <fullName evidence="9">LrgB-like family protein</fullName>
    </recommendedName>
</protein>
<feature type="transmembrane region" description="Helical" evidence="6">
    <location>
        <begin position="68"/>
        <end position="86"/>
    </location>
</feature>
<keyword evidence="8" id="KW-1185">Reference proteome</keyword>
<dbReference type="InParanoid" id="A0A2P5HWD5"/>
<feature type="transmembrane region" description="Helical" evidence="6">
    <location>
        <begin position="323"/>
        <end position="344"/>
    </location>
</feature>
<comment type="caution">
    <text evidence="7">The sequence shown here is derived from an EMBL/GenBank/DDBJ whole genome shotgun (WGS) entry which is preliminary data.</text>
</comment>